<dbReference type="Gene3D" id="1.10.10.60">
    <property type="entry name" value="Homeodomain-like"/>
    <property type="match status" value="2"/>
</dbReference>
<dbReference type="InterPro" id="IPR009057">
    <property type="entry name" value="Homeodomain-like_sf"/>
</dbReference>
<dbReference type="Proteomes" id="UP000460298">
    <property type="component" value="Unassembled WGS sequence"/>
</dbReference>
<proteinExistence type="predicted"/>
<evidence type="ECO:0000313" key="5">
    <source>
        <dbReference type="EMBL" id="KAB2931521.1"/>
    </source>
</evidence>
<sequence>MITERTDAADLLGCATFEYHLSREGQRRFAHWDDDAHILQLRADDVLTDGRAFTERIHAADRRRLERAEAALLLEEDVMSLRLRLSVDHRFHTILLRGRVRERSGDAIVVGGFIVDLSWSDKQRTQTHLSRVDDHHILKSLQALFEQERVHLDEDLSLEELARRLRLSTHQMSEFLNRRLGLSYTELVNRYRVAEACRLLRERGELSLIEICYEAGFRSKGAFHTAFRQITGTTPLRFRQVATQSSPPLSLIQPSFISLYKARRQPIANLIS</sequence>
<reference evidence="5 6" key="1">
    <citation type="submission" date="2019-10" db="EMBL/GenBank/DDBJ databases">
        <title>Extracellular Electron Transfer in a Candidatus Methanoperedens spp. Enrichment Culture.</title>
        <authorList>
            <person name="Berger S."/>
            <person name="Rangel Shaw D."/>
            <person name="Berben T."/>
            <person name="In 'T Zandt M."/>
            <person name="Frank J."/>
            <person name="Reimann J."/>
            <person name="Jetten M.S.M."/>
            <person name="Welte C.U."/>
        </authorList>
    </citation>
    <scope>NUCLEOTIDE SEQUENCE [LARGE SCALE GENOMIC DNA]</scope>
    <source>
        <strain evidence="5">SB12</strain>
    </source>
</reference>
<feature type="domain" description="HTH araC/xylS-type" evidence="4">
    <location>
        <begin position="142"/>
        <end position="241"/>
    </location>
</feature>
<evidence type="ECO:0000256" key="1">
    <source>
        <dbReference type="ARBA" id="ARBA00023015"/>
    </source>
</evidence>
<dbReference type="PROSITE" id="PS01124">
    <property type="entry name" value="HTH_ARAC_FAMILY_2"/>
    <property type="match status" value="1"/>
</dbReference>
<keyword evidence="1" id="KW-0805">Transcription regulation</keyword>
<dbReference type="SUPFAM" id="SSF46689">
    <property type="entry name" value="Homeodomain-like"/>
    <property type="match status" value="1"/>
</dbReference>
<comment type="caution">
    <text evidence="5">The sequence shown here is derived from an EMBL/GenBank/DDBJ whole genome shotgun (WGS) entry which is preliminary data.</text>
</comment>
<name>A0A833LXU9_9LEPT</name>
<gene>
    <name evidence="5" type="ORF">F9K24_13060</name>
</gene>
<dbReference type="AlphaFoldDB" id="A0A833LXU9"/>
<dbReference type="GO" id="GO:0003700">
    <property type="term" value="F:DNA-binding transcription factor activity"/>
    <property type="evidence" value="ECO:0007669"/>
    <property type="project" value="InterPro"/>
</dbReference>
<dbReference type="PANTHER" id="PTHR43280:SF29">
    <property type="entry name" value="ARAC-FAMILY TRANSCRIPTIONAL REGULATOR"/>
    <property type="match status" value="1"/>
</dbReference>
<evidence type="ECO:0000256" key="3">
    <source>
        <dbReference type="ARBA" id="ARBA00023163"/>
    </source>
</evidence>
<dbReference type="SMART" id="SM00342">
    <property type="entry name" value="HTH_ARAC"/>
    <property type="match status" value="1"/>
</dbReference>
<organism evidence="5 6">
    <name type="scientific">Leptonema illini</name>
    <dbReference type="NCBI Taxonomy" id="183"/>
    <lineage>
        <taxon>Bacteria</taxon>
        <taxon>Pseudomonadati</taxon>
        <taxon>Spirochaetota</taxon>
        <taxon>Spirochaetia</taxon>
        <taxon>Leptospirales</taxon>
        <taxon>Leptospiraceae</taxon>
        <taxon>Leptonema</taxon>
    </lineage>
</organism>
<evidence type="ECO:0000313" key="6">
    <source>
        <dbReference type="Proteomes" id="UP000460298"/>
    </source>
</evidence>
<dbReference type="InterPro" id="IPR018060">
    <property type="entry name" value="HTH_AraC"/>
</dbReference>
<dbReference type="InterPro" id="IPR018062">
    <property type="entry name" value="HTH_AraC-typ_CS"/>
</dbReference>
<dbReference type="PANTHER" id="PTHR43280">
    <property type="entry name" value="ARAC-FAMILY TRANSCRIPTIONAL REGULATOR"/>
    <property type="match status" value="1"/>
</dbReference>
<keyword evidence="3" id="KW-0804">Transcription</keyword>
<evidence type="ECO:0000256" key="2">
    <source>
        <dbReference type="ARBA" id="ARBA00023125"/>
    </source>
</evidence>
<dbReference type="Pfam" id="PF12833">
    <property type="entry name" value="HTH_18"/>
    <property type="match status" value="1"/>
</dbReference>
<keyword evidence="2" id="KW-0238">DNA-binding</keyword>
<protein>
    <submittedName>
        <fullName evidence="5">AraC family transcriptional regulator</fullName>
    </submittedName>
</protein>
<dbReference type="PROSITE" id="PS00041">
    <property type="entry name" value="HTH_ARAC_FAMILY_1"/>
    <property type="match status" value="1"/>
</dbReference>
<evidence type="ECO:0000259" key="4">
    <source>
        <dbReference type="PROSITE" id="PS01124"/>
    </source>
</evidence>
<dbReference type="GO" id="GO:0043565">
    <property type="term" value="F:sequence-specific DNA binding"/>
    <property type="evidence" value="ECO:0007669"/>
    <property type="project" value="InterPro"/>
</dbReference>
<accession>A0A833LXU9</accession>
<dbReference type="EMBL" id="WBUI01000013">
    <property type="protein sequence ID" value="KAB2931521.1"/>
    <property type="molecule type" value="Genomic_DNA"/>
</dbReference>